<dbReference type="InterPro" id="IPR056884">
    <property type="entry name" value="NPHP3-like_N"/>
</dbReference>
<feature type="domain" description="Nephrocystin 3-like N-terminal" evidence="2">
    <location>
        <begin position="69"/>
        <end position="228"/>
    </location>
</feature>
<protein>
    <recommendedName>
        <fullName evidence="2">Nephrocystin 3-like N-terminal domain-containing protein</fullName>
    </recommendedName>
</protein>
<gene>
    <name evidence="3" type="ORF">M413DRAFT_449767</name>
</gene>
<dbReference type="Pfam" id="PF24883">
    <property type="entry name" value="NPHP3_N"/>
    <property type="match status" value="1"/>
</dbReference>
<dbReference type="SUPFAM" id="SSF52540">
    <property type="entry name" value="P-loop containing nucleoside triphosphate hydrolases"/>
    <property type="match status" value="1"/>
</dbReference>
<evidence type="ECO:0000256" key="1">
    <source>
        <dbReference type="ARBA" id="ARBA00022737"/>
    </source>
</evidence>
<keyword evidence="4" id="KW-1185">Reference proteome</keyword>
<dbReference type="PANTHER" id="PTHR10039">
    <property type="entry name" value="AMELOGENIN"/>
    <property type="match status" value="1"/>
</dbReference>
<dbReference type="EMBL" id="KN831821">
    <property type="protein sequence ID" value="KIM35380.1"/>
    <property type="molecule type" value="Genomic_DNA"/>
</dbReference>
<keyword evidence="1" id="KW-0677">Repeat</keyword>
<name>A0A0C3BF33_HEBCY</name>
<dbReference type="OrthoDB" id="2970937at2759"/>
<dbReference type="HOGENOM" id="CLU_000288_6_10_1"/>
<evidence type="ECO:0000259" key="2">
    <source>
        <dbReference type="Pfam" id="PF24883"/>
    </source>
</evidence>
<evidence type="ECO:0000313" key="4">
    <source>
        <dbReference type="Proteomes" id="UP000053424"/>
    </source>
</evidence>
<reference evidence="4" key="2">
    <citation type="submission" date="2015-01" db="EMBL/GenBank/DDBJ databases">
        <title>Evolutionary Origins and Diversification of the Mycorrhizal Mutualists.</title>
        <authorList>
            <consortium name="DOE Joint Genome Institute"/>
            <consortium name="Mycorrhizal Genomics Consortium"/>
            <person name="Kohler A."/>
            <person name="Kuo A."/>
            <person name="Nagy L.G."/>
            <person name="Floudas D."/>
            <person name="Copeland A."/>
            <person name="Barry K.W."/>
            <person name="Cichocki N."/>
            <person name="Veneault-Fourrey C."/>
            <person name="LaButti K."/>
            <person name="Lindquist E.A."/>
            <person name="Lipzen A."/>
            <person name="Lundell T."/>
            <person name="Morin E."/>
            <person name="Murat C."/>
            <person name="Riley R."/>
            <person name="Ohm R."/>
            <person name="Sun H."/>
            <person name="Tunlid A."/>
            <person name="Henrissat B."/>
            <person name="Grigoriev I.V."/>
            <person name="Hibbett D.S."/>
            <person name="Martin F."/>
        </authorList>
    </citation>
    <scope>NUCLEOTIDE SEQUENCE [LARGE SCALE GENOMIC DNA]</scope>
    <source>
        <strain evidence="4">h7</strain>
    </source>
</reference>
<proteinExistence type="predicted"/>
<reference evidence="3 4" key="1">
    <citation type="submission" date="2014-04" db="EMBL/GenBank/DDBJ databases">
        <authorList>
            <consortium name="DOE Joint Genome Institute"/>
            <person name="Kuo A."/>
            <person name="Gay G."/>
            <person name="Dore J."/>
            <person name="Kohler A."/>
            <person name="Nagy L.G."/>
            <person name="Floudas D."/>
            <person name="Copeland A."/>
            <person name="Barry K.W."/>
            <person name="Cichocki N."/>
            <person name="Veneault-Fourrey C."/>
            <person name="LaButti K."/>
            <person name="Lindquist E.A."/>
            <person name="Lipzen A."/>
            <person name="Lundell T."/>
            <person name="Morin E."/>
            <person name="Murat C."/>
            <person name="Sun H."/>
            <person name="Tunlid A."/>
            <person name="Henrissat B."/>
            <person name="Grigoriev I.V."/>
            <person name="Hibbett D.S."/>
            <person name="Martin F."/>
            <person name="Nordberg H.P."/>
            <person name="Cantor M.N."/>
            <person name="Hua S.X."/>
        </authorList>
    </citation>
    <scope>NUCLEOTIDE SEQUENCE [LARGE SCALE GENOMIC DNA]</scope>
    <source>
        <strain evidence="4">h7</strain>
    </source>
</reference>
<sequence>MFSGNVLVTGGTFIQSGVSDKMAAFDLLYNATAYSALHNSGERFDPPRCHPNTRVAVLDRIMIWAEGHENGEEAQIIWMFGPVGTGKSAIAQTIAERCLAAGLLLAAFFFSRSDATRNHPGSLVATLAYQIRTHIVGFEDLIESYISQDPLIFTKSFETQLLALIIKPLQTMSASGGLQDIDKASPQLIIIDGLDECRDSDAQSNIIAVISRALQNHKIRLKILIASRPEQSISFAFNSLNHTNLTTRLPLDNTYLPQRDIRILLEDKFNRIKATHPMKAYIPASWPTPQTIDNLVERSSGQFIYVSTLVNFISSIRHRPTDRLEIALGLHPPRRQLPFVELDALYAQILSSVEDIEATLKILSYVILSPFHYQNYVSCIENFFDLPDGEVYLTLSELEGVVIKISPSGSHGYYYDCISVQHASFTEFIFDALRSKEFFINSTESHTSFAIQCLRNLTKSGCAVTAFRDSFNSLNYYLSKANPTPDLRSAIYDLSLESIIKRRGGADKQFSSVFVPGFLSNIESLGFKDANELCSKHRMWIEHQKNGDERQGCPMMMRRISGTTLEICRHLLGDMTLKK</sequence>
<dbReference type="InterPro" id="IPR027417">
    <property type="entry name" value="P-loop_NTPase"/>
</dbReference>
<dbReference type="PANTHER" id="PTHR10039:SF14">
    <property type="entry name" value="NACHT DOMAIN-CONTAINING PROTEIN"/>
    <property type="match status" value="1"/>
</dbReference>
<evidence type="ECO:0000313" key="3">
    <source>
        <dbReference type="EMBL" id="KIM35380.1"/>
    </source>
</evidence>
<accession>A0A0C3BF33</accession>
<dbReference type="Proteomes" id="UP000053424">
    <property type="component" value="Unassembled WGS sequence"/>
</dbReference>
<dbReference type="Gene3D" id="3.40.50.300">
    <property type="entry name" value="P-loop containing nucleotide triphosphate hydrolases"/>
    <property type="match status" value="1"/>
</dbReference>
<dbReference type="AlphaFoldDB" id="A0A0C3BF33"/>
<organism evidence="3 4">
    <name type="scientific">Hebeloma cylindrosporum</name>
    <dbReference type="NCBI Taxonomy" id="76867"/>
    <lineage>
        <taxon>Eukaryota</taxon>
        <taxon>Fungi</taxon>
        <taxon>Dikarya</taxon>
        <taxon>Basidiomycota</taxon>
        <taxon>Agaricomycotina</taxon>
        <taxon>Agaricomycetes</taxon>
        <taxon>Agaricomycetidae</taxon>
        <taxon>Agaricales</taxon>
        <taxon>Agaricineae</taxon>
        <taxon>Hymenogastraceae</taxon>
        <taxon>Hebeloma</taxon>
    </lineage>
</organism>